<feature type="binding site" evidence="7">
    <location>
        <position position="263"/>
    </location>
    <ligand>
        <name>K(+)</name>
        <dbReference type="ChEBI" id="CHEBI:29103"/>
    </ligand>
</feature>
<dbReference type="CDD" id="cd04164">
    <property type="entry name" value="trmE"/>
    <property type="match status" value="1"/>
</dbReference>
<evidence type="ECO:0000256" key="5">
    <source>
        <dbReference type="ARBA" id="ARBA00022958"/>
    </source>
</evidence>
<feature type="binding site" evidence="7">
    <location>
        <position position="261"/>
    </location>
    <ligand>
        <name>K(+)</name>
        <dbReference type="ChEBI" id="CHEBI:29103"/>
    </ligand>
</feature>
<feature type="binding site" evidence="7">
    <location>
        <position position="267"/>
    </location>
    <ligand>
        <name>Mg(2+)</name>
        <dbReference type="ChEBI" id="CHEBI:18420"/>
    </ligand>
</feature>
<dbReference type="PROSITE" id="PS51709">
    <property type="entry name" value="G_TRME"/>
    <property type="match status" value="1"/>
</dbReference>
<dbReference type="GO" id="GO:0003924">
    <property type="term" value="F:GTPase activity"/>
    <property type="evidence" value="ECO:0007669"/>
    <property type="project" value="UniProtKB-UniRule"/>
</dbReference>
<dbReference type="GO" id="GO:0030488">
    <property type="term" value="P:tRNA methylation"/>
    <property type="evidence" value="ECO:0007669"/>
    <property type="project" value="TreeGrafter"/>
</dbReference>
<dbReference type="EMBL" id="JADIMS010000094">
    <property type="protein sequence ID" value="MBO8450519.1"/>
    <property type="molecule type" value="Genomic_DNA"/>
</dbReference>
<feature type="binding site" evidence="7">
    <location>
        <position position="246"/>
    </location>
    <ligand>
        <name>Mg(2+)</name>
        <dbReference type="ChEBI" id="CHEBI:18420"/>
    </ligand>
</feature>
<reference evidence="10" key="1">
    <citation type="submission" date="2020-10" db="EMBL/GenBank/DDBJ databases">
        <authorList>
            <person name="Gilroy R."/>
        </authorList>
    </citation>
    <scope>NUCLEOTIDE SEQUENCE</scope>
    <source>
        <strain evidence="10">B3-4054</strain>
    </source>
</reference>
<dbReference type="InterPro" id="IPR025867">
    <property type="entry name" value="MnmE_helical"/>
</dbReference>
<dbReference type="Gene3D" id="3.40.50.300">
    <property type="entry name" value="P-loop containing nucleotide triphosphate hydrolases"/>
    <property type="match status" value="1"/>
</dbReference>
<dbReference type="Pfam" id="PF01926">
    <property type="entry name" value="MMR_HSR1"/>
    <property type="match status" value="1"/>
</dbReference>
<evidence type="ECO:0000259" key="9">
    <source>
        <dbReference type="PROSITE" id="PS51709"/>
    </source>
</evidence>
<comment type="caution">
    <text evidence="7">Lacks conserved residue(s) required for the propagation of feature annotation.</text>
</comment>
<dbReference type="GO" id="GO:0046872">
    <property type="term" value="F:metal ion binding"/>
    <property type="evidence" value="ECO:0007669"/>
    <property type="project" value="UniProtKB-KW"/>
</dbReference>
<comment type="caution">
    <text evidence="10">The sequence shown here is derived from an EMBL/GenBank/DDBJ whole genome shotgun (WGS) entry which is preliminary data.</text>
</comment>
<dbReference type="InterPro" id="IPR027368">
    <property type="entry name" value="MnmE_dom2"/>
</dbReference>
<evidence type="ECO:0000256" key="7">
    <source>
        <dbReference type="HAMAP-Rule" id="MF_00379"/>
    </source>
</evidence>
<dbReference type="GO" id="GO:0002098">
    <property type="term" value="P:tRNA wobble uridine modification"/>
    <property type="evidence" value="ECO:0007669"/>
    <property type="project" value="TreeGrafter"/>
</dbReference>
<evidence type="ECO:0000256" key="1">
    <source>
        <dbReference type="ARBA" id="ARBA00011043"/>
    </source>
</evidence>
<comment type="subcellular location">
    <subcellularLocation>
        <location evidence="7">Cytoplasm</location>
    </subcellularLocation>
</comment>
<comment type="function">
    <text evidence="7">Exhibits a very high intrinsic GTPase hydrolysis rate. Involved in the addition of a carboxymethylaminomethyl (cmnm) group at the wobble position (U34) of certain tRNAs, forming tRNA-cmnm(5)s(2)U34.</text>
</comment>
<dbReference type="InterPro" id="IPR004520">
    <property type="entry name" value="GTPase_MnmE"/>
</dbReference>
<dbReference type="NCBIfam" id="TIGR00450">
    <property type="entry name" value="mnmE_trmE_thdF"/>
    <property type="match status" value="1"/>
</dbReference>
<dbReference type="SUPFAM" id="SSF52540">
    <property type="entry name" value="P-loop containing nucleoside triphosphate hydrolases"/>
    <property type="match status" value="1"/>
</dbReference>
<dbReference type="InterPro" id="IPR031168">
    <property type="entry name" value="G_TrmE"/>
</dbReference>
<feature type="binding site" evidence="7">
    <location>
        <position position="266"/>
    </location>
    <ligand>
        <name>K(+)</name>
        <dbReference type="ChEBI" id="CHEBI:29103"/>
    </ligand>
</feature>
<comment type="subunit">
    <text evidence="7">Homodimer. Heterotetramer of two MnmE and two MnmG subunits.</text>
</comment>
<keyword evidence="6 7" id="KW-0342">GTP-binding</keyword>
<keyword evidence="3 7" id="KW-0547">Nucleotide-binding</keyword>
<sequence>MTDNPKPDRRTDGVPSDPIVAVATALAPAALGIVRASGGGALTLASRVFSRPQKLLQAASHTLVYGWILDPGTGSKIDEVVAAVYRAPAGFTGEDAVEIICHGGPAVVTAVYRAFLRAGFRQAEGGEFSLRAFANGKTDLTRAEAIGEIIAAKTAEARKKASARLSGSLSAAFSAIRAKVLEAAAAVAVEIEYPEDEETVKGAFRPSLIRSAAEDLRALSATWAAEKLYQNGAELVLAGATNAGKSRLFNLLLKEERAIVSEIHGTTRDWIEAEADFGGIPVRLFDTAGLRETSNRIEAEGISRTRGLLERADIIFYVVDSAQGLTGEDRAFLCGESGKRTPVFLVWNKTDREDSLPAERIPPEWIPQTGTVFRGVFPVSAKTGDGLAYLVKCAGETLLANTESVSAETALGSLRQKKAAENAEACLRTALQNAEAGFPLDTVIQDLEDALFALGEITGETVTADVLEEVFSKFCVGK</sequence>
<dbReference type="InterPro" id="IPR027417">
    <property type="entry name" value="P-loop_NTPase"/>
</dbReference>
<dbReference type="NCBIfam" id="TIGR00231">
    <property type="entry name" value="small_GTP"/>
    <property type="match status" value="1"/>
</dbReference>
<dbReference type="Gene3D" id="3.30.1360.120">
    <property type="entry name" value="Probable tRNA modification gtpase trme, domain 1"/>
    <property type="match status" value="1"/>
</dbReference>
<name>A0A9D9ETB7_9SPIR</name>
<dbReference type="AlphaFoldDB" id="A0A9D9ETB7"/>
<keyword evidence="7" id="KW-0479">Metal-binding</keyword>
<evidence type="ECO:0000256" key="6">
    <source>
        <dbReference type="ARBA" id="ARBA00023134"/>
    </source>
</evidence>
<feature type="binding site" evidence="7">
    <location>
        <position position="478"/>
    </location>
    <ligand>
        <name>(6S)-5-formyl-5,6,7,8-tetrahydrofolate</name>
        <dbReference type="ChEBI" id="CHEBI:57457"/>
    </ligand>
</feature>
<evidence type="ECO:0000256" key="4">
    <source>
        <dbReference type="ARBA" id="ARBA00022842"/>
    </source>
</evidence>
<protein>
    <recommendedName>
        <fullName evidence="7">tRNA modification GTPase MnmE</fullName>
        <ecNumber evidence="7">3.6.-.-</ecNumber>
    </recommendedName>
</protein>
<dbReference type="Proteomes" id="UP000823616">
    <property type="component" value="Unassembled WGS sequence"/>
</dbReference>
<dbReference type="InterPro" id="IPR006073">
    <property type="entry name" value="GTP-bd"/>
</dbReference>
<evidence type="ECO:0000313" key="11">
    <source>
        <dbReference type="Proteomes" id="UP000823616"/>
    </source>
</evidence>
<reference evidence="10" key="2">
    <citation type="journal article" date="2021" name="PeerJ">
        <title>Extensive microbial diversity within the chicken gut microbiome revealed by metagenomics and culture.</title>
        <authorList>
            <person name="Gilroy R."/>
            <person name="Ravi A."/>
            <person name="Getino M."/>
            <person name="Pursley I."/>
            <person name="Horton D.L."/>
            <person name="Alikhan N.F."/>
            <person name="Baker D."/>
            <person name="Gharbi K."/>
            <person name="Hall N."/>
            <person name="Watson M."/>
            <person name="Adriaenssens E.M."/>
            <person name="Foster-Nyarko E."/>
            <person name="Jarju S."/>
            <person name="Secka A."/>
            <person name="Antonio M."/>
            <person name="Oren A."/>
            <person name="Chaudhuri R.R."/>
            <person name="La Ragione R."/>
            <person name="Hildebrand F."/>
            <person name="Pallen M.J."/>
        </authorList>
    </citation>
    <scope>NUCLEOTIDE SEQUENCE</scope>
    <source>
        <strain evidence="10">B3-4054</strain>
    </source>
</reference>
<feature type="domain" description="TrmE-type G" evidence="9">
    <location>
        <begin position="232"/>
        <end position="399"/>
    </location>
</feature>
<dbReference type="Pfam" id="PF10396">
    <property type="entry name" value="TrmE_N"/>
    <property type="match status" value="1"/>
</dbReference>
<dbReference type="InterPro" id="IPR005225">
    <property type="entry name" value="Small_GTP-bd"/>
</dbReference>
<feature type="binding site" evidence="7">
    <location>
        <position position="137"/>
    </location>
    <ligand>
        <name>(6S)-5-formyl-5,6,7,8-tetrahydrofolate</name>
        <dbReference type="ChEBI" id="CHEBI:57457"/>
    </ligand>
</feature>
<proteinExistence type="inferred from homology"/>
<dbReference type="InterPro" id="IPR018948">
    <property type="entry name" value="GTP-bd_TrmE_N"/>
</dbReference>
<evidence type="ECO:0000256" key="3">
    <source>
        <dbReference type="ARBA" id="ARBA00022741"/>
    </source>
</evidence>
<evidence type="ECO:0000313" key="10">
    <source>
        <dbReference type="EMBL" id="MBO8450519.1"/>
    </source>
</evidence>
<dbReference type="HAMAP" id="MF_00379">
    <property type="entry name" value="GTPase_MnmE"/>
    <property type="match status" value="1"/>
</dbReference>
<dbReference type="GO" id="GO:0005525">
    <property type="term" value="F:GTP binding"/>
    <property type="evidence" value="ECO:0007669"/>
    <property type="project" value="UniProtKB-UniRule"/>
</dbReference>
<feature type="binding site" evidence="7">
    <location>
        <position position="98"/>
    </location>
    <ligand>
        <name>(6S)-5-formyl-5,6,7,8-tetrahydrofolate</name>
        <dbReference type="ChEBI" id="CHEBI:57457"/>
    </ligand>
</feature>
<keyword evidence="5 7" id="KW-0630">Potassium</keyword>
<comment type="similarity">
    <text evidence="1 7 8">Belongs to the TRAFAC class TrmE-Era-EngA-EngB-Septin-like GTPase superfamily. TrmE GTPase family.</text>
</comment>
<keyword evidence="4 7" id="KW-0460">Magnesium</keyword>
<comment type="cofactor">
    <cofactor evidence="7">
        <name>K(+)</name>
        <dbReference type="ChEBI" id="CHEBI:29103"/>
    </cofactor>
    <text evidence="7">Binds 1 potassium ion per subunit.</text>
</comment>
<dbReference type="PANTHER" id="PTHR42714:SF2">
    <property type="entry name" value="TRNA MODIFICATION GTPASE GTPBP3, MITOCHONDRIAL"/>
    <property type="match status" value="1"/>
</dbReference>
<feature type="binding site" evidence="7">
    <location>
        <begin position="286"/>
        <end position="289"/>
    </location>
    <ligand>
        <name>GTP</name>
        <dbReference type="ChEBI" id="CHEBI:37565"/>
    </ligand>
</feature>
<dbReference type="GO" id="GO:0005829">
    <property type="term" value="C:cytosol"/>
    <property type="evidence" value="ECO:0007669"/>
    <property type="project" value="TreeGrafter"/>
</dbReference>
<keyword evidence="7" id="KW-0963">Cytoplasm</keyword>
<dbReference type="Gene3D" id="1.20.120.430">
    <property type="entry name" value="tRNA modification GTPase MnmE domain 2"/>
    <property type="match status" value="1"/>
</dbReference>
<feature type="binding site" evidence="7">
    <location>
        <begin position="261"/>
        <end position="267"/>
    </location>
    <ligand>
        <name>GTP</name>
        <dbReference type="ChEBI" id="CHEBI:37565"/>
    </ligand>
</feature>
<feature type="binding site" evidence="7">
    <location>
        <position position="242"/>
    </location>
    <ligand>
        <name>K(+)</name>
        <dbReference type="ChEBI" id="CHEBI:29103"/>
    </ligand>
</feature>
<accession>A0A9D9ETB7</accession>
<evidence type="ECO:0000256" key="8">
    <source>
        <dbReference type="RuleBase" id="RU003313"/>
    </source>
</evidence>
<keyword evidence="2 7" id="KW-0819">tRNA processing</keyword>
<evidence type="ECO:0000256" key="2">
    <source>
        <dbReference type="ARBA" id="ARBA00022694"/>
    </source>
</evidence>
<feature type="binding site" evidence="7">
    <location>
        <begin position="242"/>
        <end position="247"/>
    </location>
    <ligand>
        <name>GTP</name>
        <dbReference type="ChEBI" id="CHEBI:37565"/>
    </ligand>
</feature>
<keyword evidence="7" id="KW-0378">Hydrolase</keyword>
<dbReference type="Pfam" id="PF12631">
    <property type="entry name" value="MnmE_helical"/>
    <property type="match status" value="1"/>
</dbReference>
<gene>
    <name evidence="7 10" type="primary">mnmE</name>
    <name evidence="7" type="synonym">trmE</name>
    <name evidence="10" type="ORF">IAA96_05370</name>
</gene>
<dbReference type="PANTHER" id="PTHR42714">
    <property type="entry name" value="TRNA MODIFICATION GTPASE GTPBP3"/>
    <property type="match status" value="1"/>
</dbReference>
<dbReference type="EC" id="3.6.-.-" evidence="7"/>
<feature type="binding site" evidence="7">
    <location>
        <position position="35"/>
    </location>
    <ligand>
        <name>(6S)-5-formyl-5,6,7,8-tetrahydrofolate</name>
        <dbReference type="ChEBI" id="CHEBI:57457"/>
    </ligand>
</feature>
<organism evidence="10 11">
    <name type="scientific">Candidatus Avitreponema avistercoris</name>
    <dbReference type="NCBI Taxonomy" id="2840705"/>
    <lineage>
        <taxon>Bacteria</taxon>
        <taxon>Pseudomonadati</taxon>
        <taxon>Spirochaetota</taxon>
        <taxon>Spirochaetia</taxon>
        <taxon>Spirochaetales</taxon>
        <taxon>Candidatus Avitreponema</taxon>
    </lineage>
</organism>
<dbReference type="InterPro" id="IPR027266">
    <property type="entry name" value="TrmE/GcvT-like"/>
</dbReference>
<dbReference type="CDD" id="cd14858">
    <property type="entry name" value="TrmE_N"/>
    <property type="match status" value="1"/>
</dbReference>